<keyword evidence="1" id="KW-0663">Pyridoxal phosphate</keyword>
<dbReference type="PANTHER" id="PTHR30244">
    <property type="entry name" value="TRANSAMINASE"/>
    <property type="match status" value="1"/>
</dbReference>
<dbReference type="InterPro" id="IPR015422">
    <property type="entry name" value="PyrdxlP-dep_Trfase_small"/>
</dbReference>
<evidence type="ECO:0000256" key="1">
    <source>
        <dbReference type="ARBA" id="ARBA00022898"/>
    </source>
</evidence>
<dbReference type="InterPro" id="IPR015424">
    <property type="entry name" value="PyrdxlP-dep_Trfase"/>
</dbReference>
<dbReference type="SUPFAM" id="SSF53383">
    <property type="entry name" value="PLP-dependent transferases"/>
    <property type="match status" value="1"/>
</dbReference>
<name>A0A6J6GST6_9ZZZZ</name>
<dbReference type="EMBL" id="CAEZUP010000016">
    <property type="protein sequence ID" value="CAB4603340.1"/>
    <property type="molecule type" value="Genomic_DNA"/>
</dbReference>
<dbReference type="PANTHER" id="PTHR30244:SF36">
    <property type="entry name" value="3-OXO-GLUCOSE-6-PHOSPHATE:GLUTAMATE AMINOTRANSFERASE"/>
    <property type="match status" value="1"/>
</dbReference>
<comment type="similarity">
    <text evidence="2">Belongs to the DegT/DnrJ/EryC1 family.</text>
</comment>
<dbReference type="InterPro" id="IPR015421">
    <property type="entry name" value="PyrdxlP-dep_Trfase_major"/>
</dbReference>
<dbReference type="GO" id="GO:0000271">
    <property type="term" value="P:polysaccharide biosynthetic process"/>
    <property type="evidence" value="ECO:0007669"/>
    <property type="project" value="TreeGrafter"/>
</dbReference>
<gene>
    <name evidence="3" type="ORF">UFOPK1835_00587</name>
</gene>
<sequence length="339" mass="36799">MTDLIRFNDLARIHEPLRADIERAISRTLDSGQFLRGPEVEAFESEWAAYCGQRFAVACNSGTDALTLASAALGLETASIQANTLPLTGIGLANAGIRVSVREVSSDGRCIEQRSDSVPVLLFGRLPSPAELDAPLFDAAHAHGWQPPPGATAAWSFYPTKTLGALGDGGIATTNDPDLAAHMRSLRGSDDQLHDRRQITSRMDAIQAAILRVKLNHLDDWLADRRRVADRYNSNLVGLGIGLEGPTLNHLHVVRVPNRDGLLHELKVNGIEGKIHWSQSLDTLGGPWAAEDQDYTNAQAWAAEVLSLPCYPFLTEGEIDRVSQVVSDHMLSHHSSTNG</sequence>
<dbReference type="GO" id="GO:0008483">
    <property type="term" value="F:transaminase activity"/>
    <property type="evidence" value="ECO:0007669"/>
    <property type="project" value="TreeGrafter"/>
</dbReference>
<dbReference type="GO" id="GO:0030170">
    <property type="term" value="F:pyridoxal phosphate binding"/>
    <property type="evidence" value="ECO:0007669"/>
    <property type="project" value="TreeGrafter"/>
</dbReference>
<evidence type="ECO:0000256" key="2">
    <source>
        <dbReference type="ARBA" id="ARBA00037999"/>
    </source>
</evidence>
<protein>
    <submittedName>
        <fullName evidence="3">Unannotated protein</fullName>
    </submittedName>
</protein>
<dbReference type="Gene3D" id="3.90.1150.10">
    <property type="entry name" value="Aspartate Aminotransferase, domain 1"/>
    <property type="match status" value="1"/>
</dbReference>
<accession>A0A6J6GST6</accession>
<proteinExistence type="inferred from homology"/>
<reference evidence="3" key="1">
    <citation type="submission" date="2020-05" db="EMBL/GenBank/DDBJ databases">
        <authorList>
            <person name="Chiriac C."/>
            <person name="Salcher M."/>
            <person name="Ghai R."/>
            <person name="Kavagutti S V."/>
        </authorList>
    </citation>
    <scope>NUCLEOTIDE SEQUENCE</scope>
</reference>
<dbReference type="PIRSF" id="PIRSF000390">
    <property type="entry name" value="PLP_StrS"/>
    <property type="match status" value="1"/>
</dbReference>
<organism evidence="3">
    <name type="scientific">freshwater metagenome</name>
    <dbReference type="NCBI Taxonomy" id="449393"/>
    <lineage>
        <taxon>unclassified sequences</taxon>
        <taxon>metagenomes</taxon>
        <taxon>ecological metagenomes</taxon>
    </lineage>
</organism>
<dbReference type="InterPro" id="IPR000653">
    <property type="entry name" value="DegT/StrS_aminotransferase"/>
</dbReference>
<evidence type="ECO:0000313" key="3">
    <source>
        <dbReference type="EMBL" id="CAB4603340.1"/>
    </source>
</evidence>
<dbReference type="Pfam" id="PF01041">
    <property type="entry name" value="DegT_DnrJ_EryC1"/>
    <property type="match status" value="2"/>
</dbReference>
<dbReference type="Gene3D" id="3.40.640.10">
    <property type="entry name" value="Type I PLP-dependent aspartate aminotransferase-like (Major domain)"/>
    <property type="match status" value="2"/>
</dbReference>
<dbReference type="AlphaFoldDB" id="A0A6J6GST6"/>